<dbReference type="PANTHER" id="PTHR37947">
    <property type="entry name" value="BLL2462 PROTEIN"/>
    <property type="match status" value="1"/>
</dbReference>
<proteinExistence type="predicted"/>
<sequence length="814" mass="90187">MLNSILAQSSTSATPSGTSSSIEFDWPYFWTDWLPIVLLLLAIGTTLYFVFRDTKQFSRGWTILLTALRLAFLTLGLIMALNPHERTQTDTYRPSRVIFLVDTSTSMQQPVRDPRSAGVESVPTRSEAILELLGQSPLLERLRADHSVDLFTFSDDLSQLKARFPTNASPAGGAQPNTQQTDETSGDDSSQEEKIVWDEILKTDGHLTRLGDSLDKLLVEAKTSTLSGIVVISDGATNAGRDISAARDRAAEYGVRLVSVGVGSTEPPQNLEVARLIAPTDVQKGDAFELSAILRGQGVVGKSVQVDLLQKGPNDPEPIVVLTETRTISEDGAPTEVLFDLKPSDGGEYQFTVRASLSGGNETRQEDNQLSRSVNIFDRPLKVLLIAGGPMRDYRFAKTALYRHPSILTDVWLQTGSVGISQESNRLLFRFPEDRESLYEYDAIIAFDVDWSQVSEEQRGLLTDWISNEGGGLFVVAGDVNTPQLAASEEFEKIKRLYPVLLEEVSLRLGNRDAASTAFPLGFTQDGEVAEFLKLAETGDESAWSQFPGVYRTYPTRGAKAGTTIFAEFTDPLSRGPGGQPVLLAAQRFGQGQVVYLGSPEMWRLRSVDESYYERFWIKSVRKAAEGRSKRGLQRSLFILDGTEFELGQTVPLRVRSVTPQFEPLVSEEISLELYGPNGSPILPGPILVRDPLRPEEFVGDYRPLVAGAYRFEYQVPESSDQIQQNIEVQFPRQEAASLVQEVEQLRRLVEGTGGEYVSLEEAAAAVPKLLPNKGESVTIDQKIEELWDRKFLMFLMVLLVSAEWLTRKLLKLA</sequence>
<feature type="region of interest" description="Disordered" evidence="1">
    <location>
        <begin position="164"/>
        <end position="192"/>
    </location>
</feature>
<dbReference type="EMBL" id="CP036267">
    <property type="protein sequence ID" value="QDT35044.1"/>
    <property type="molecule type" value="Genomic_DNA"/>
</dbReference>
<keyword evidence="5" id="KW-1185">Reference proteome</keyword>
<dbReference type="InterPro" id="IPR029062">
    <property type="entry name" value="Class_I_gatase-like"/>
</dbReference>
<dbReference type="Proteomes" id="UP000315724">
    <property type="component" value="Chromosome"/>
</dbReference>
<dbReference type="InterPro" id="IPR036465">
    <property type="entry name" value="vWFA_dom_sf"/>
</dbReference>
<dbReference type="SUPFAM" id="SSF52317">
    <property type="entry name" value="Class I glutamine amidotransferase-like"/>
    <property type="match status" value="1"/>
</dbReference>
<evidence type="ECO:0000256" key="1">
    <source>
        <dbReference type="SAM" id="MobiDB-lite"/>
    </source>
</evidence>
<keyword evidence="2" id="KW-1133">Transmembrane helix</keyword>
<keyword evidence="2" id="KW-0472">Membrane</keyword>
<feature type="transmembrane region" description="Helical" evidence="2">
    <location>
        <begin position="63"/>
        <end position="81"/>
    </location>
</feature>
<gene>
    <name evidence="4" type="ORF">Mal48_43180</name>
</gene>
<evidence type="ECO:0000313" key="4">
    <source>
        <dbReference type="EMBL" id="QDT35044.1"/>
    </source>
</evidence>
<dbReference type="PROSITE" id="PS50234">
    <property type="entry name" value="VWFA"/>
    <property type="match status" value="1"/>
</dbReference>
<accession>A0A517QTS3</accession>
<dbReference type="RefSeq" id="WP_145203956.1">
    <property type="nucleotide sequence ID" value="NZ_CP036267.1"/>
</dbReference>
<evidence type="ECO:0000313" key="5">
    <source>
        <dbReference type="Proteomes" id="UP000315724"/>
    </source>
</evidence>
<dbReference type="InterPro" id="IPR002035">
    <property type="entry name" value="VWF_A"/>
</dbReference>
<dbReference type="OrthoDB" id="224647at2"/>
<dbReference type="KEGG" id="tpol:Mal48_43180"/>
<dbReference type="Gene3D" id="3.40.50.410">
    <property type="entry name" value="von Willebrand factor, type A domain"/>
    <property type="match status" value="1"/>
</dbReference>
<dbReference type="PANTHER" id="PTHR37947:SF1">
    <property type="entry name" value="BLL2462 PROTEIN"/>
    <property type="match status" value="1"/>
</dbReference>
<dbReference type="Gene3D" id="3.40.50.880">
    <property type="match status" value="1"/>
</dbReference>
<feature type="domain" description="VWFA" evidence="3">
    <location>
        <begin position="96"/>
        <end position="272"/>
    </location>
</feature>
<protein>
    <recommendedName>
        <fullName evidence="3">VWFA domain-containing protein</fullName>
    </recommendedName>
</protein>
<keyword evidence="2" id="KW-0812">Transmembrane</keyword>
<dbReference type="AlphaFoldDB" id="A0A517QTS3"/>
<name>A0A517QTS3_9PLAN</name>
<evidence type="ECO:0000259" key="3">
    <source>
        <dbReference type="PROSITE" id="PS50234"/>
    </source>
</evidence>
<dbReference type="CDD" id="cd00198">
    <property type="entry name" value="vWFA"/>
    <property type="match status" value="1"/>
</dbReference>
<organism evidence="4 5">
    <name type="scientific">Thalassoglobus polymorphus</name>
    <dbReference type="NCBI Taxonomy" id="2527994"/>
    <lineage>
        <taxon>Bacteria</taxon>
        <taxon>Pseudomonadati</taxon>
        <taxon>Planctomycetota</taxon>
        <taxon>Planctomycetia</taxon>
        <taxon>Planctomycetales</taxon>
        <taxon>Planctomycetaceae</taxon>
        <taxon>Thalassoglobus</taxon>
    </lineage>
</organism>
<reference evidence="4 5" key="1">
    <citation type="submission" date="2019-02" db="EMBL/GenBank/DDBJ databases">
        <title>Deep-cultivation of Planctomycetes and their phenomic and genomic characterization uncovers novel biology.</title>
        <authorList>
            <person name="Wiegand S."/>
            <person name="Jogler M."/>
            <person name="Boedeker C."/>
            <person name="Pinto D."/>
            <person name="Vollmers J."/>
            <person name="Rivas-Marin E."/>
            <person name="Kohn T."/>
            <person name="Peeters S.H."/>
            <person name="Heuer A."/>
            <person name="Rast P."/>
            <person name="Oberbeckmann S."/>
            <person name="Bunk B."/>
            <person name="Jeske O."/>
            <person name="Meyerdierks A."/>
            <person name="Storesund J.E."/>
            <person name="Kallscheuer N."/>
            <person name="Luecker S."/>
            <person name="Lage O.M."/>
            <person name="Pohl T."/>
            <person name="Merkel B.J."/>
            <person name="Hornburger P."/>
            <person name="Mueller R.-W."/>
            <person name="Bruemmer F."/>
            <person name="Labrenz M."/>
            <person name="Spormann A.M."/>
            <person name="Op den Camp H."/>
            <person name="Overmann J."/>
            <person name="Amann R."/>
            <person name="Jetten M.S.M."/>
            <person name="Mascher T."/>
            <person name="Medema M.H."/>
            <person name="Devos D.P."/>
            <person name="Kaster A.-K."/>
            <person name="Ovreas L."/>
            <person name="Rohde M."/>
            <person name="Galperin M.Y."/>
            <person name="Jogler C."/>
        </authorList>
    </citation>
    <scope>NUCLEOTIDE SEQUENCE [LARGE SCALE GENOMIC DNA]</scope>
    <source>
        <strain evidence="4 5">Mal48</strain>
    </source>
</reference>
<evidence type="ECO:0000256" key="2">
    <source>
        <dbReference type="SAM" id="Phobius"/>
    </source>
</evidence>
<feature type="transmembrane region" description="Helical" evidence="2">
    <location>
        <begin position="33"/>
        <end position="51"/>
    </location>
</feature>
<dbReference type="SUPFAM" id="SSF53300">
    <property type="entry name" value="vWA-like"/>
    <property type="match status" value="1"/>
</dbReference>